<accession>A0AAW9ECV5</accession>
<dbReference type="GO" id="GO:0015473">
    <property type="term" value="F:fimbrial usher porin activity"/>
    <property type="evidence" value="ECO:0007669"/>
    <property type="project" value="InterPro"/>
</dbReference>
<dbReference type="Pfam" id="PF00577">
    <property type="entry name" value="Usher"/>
    <property type="match status" value="1"/>
</dbReference>
<feature type="non-terminal residue" evidence="1">
    <location>
        <position position="1"/>
    </location>
</feature>
<name>A0AAW9ECV5_KLEAE</name>
<reference evidence="1" key="1">
    <citation type="submission" date="2023-11" db="EMBL/GenBank/DDBJ databases">
        <title>Detection of rare carbapenemases in Enterobacterales - comparison of two colorimetric and two CIM-based carbapenemase assays.</title>
        <authorList>
            <person name="Schaffarczyk L."/>
            <person name="Noster J."/>
            <person name="Stelzer Y."/>
            <person name="Sattler J."/>
            <person name="Gatermann S."/>
            <person name="Hamprecht A."/>
        </authorList>
    </citation>
    <scope>NUCLEOTIDE SEQUENCE</scope>
    <source>
        <strain evidence="1">CIM-Cont-037</strain>
    </source>
</reference>
<feature type="non-terminal residue" evidence="1">
    <location>
        <position position="86"/>
    </location>
</feature>
<evidence type="ECO:0000313" key="2">
    <source>
        <dbReference type="Proteomes" id="UP001279012"/>
    </source>
</evidence>
<proteinExistence type="predicted"/>
<gene>
    <name evidence="1" type="ORF">SJ059_30465</name>
</gene>
<dbReference type="AlphaFoldDB" id="A0AAW9ECV5"/>
<sequence length="86" mass="10079">KEADGRIRKSTHYFTTMPNQLKKGRYQYNFISGYSYDRYNQFNNQNNNPIFLLGEFSYGINQKITAYGAIRKKLNSNTFFSGLSLD</sequence>
<dbReference type="GO" id="GO:0009297">
    <property type="term" value="P:pilus assembly"/>
    <property type="evidence" value="ECO:0007669"/>
    <property type="project" value="InterPro"/>
</dbReference>
<dbReference type="EMBL" id="JAWZZT010001278">
    <property type="protein sequence ID" value="MDX7018753.1"/>
    <property type="molecule type" value="Genomic_DNA"/>
</dbReference>
<dbReference type="InterPro" id="IPR000015">
    <property type="entry name" value="Fimb_usher"/>
</dbReference>
<dbReference type="Proteomes" id="UP001279012">
    <property type="component" value="Unassembled WGS sequence"/>
</dbReference>
<organism evidence="1 2">
    <name type="scientific">Klebsiella aerogenes</name>
    <name type="common">Enterobacter aerogenes</name>
    <dbReference type="NCBI Taxonomy" id="548"/>
    <lineage>
        <taxon>Bacteria</taxon>
        <taxon>Pseudomonadati</taxon>
        <taxon>Pseudomonadota</taxon>
        <taxon>Gammaproteobacteria</taxon>
        <taxon>Enterobacterales</taxon>
        <taxon>Enterobacteriaceae</taxon>
        <taxon>Klebsiella/Raoultella group</taxon>
        <taxon>Klebsiella</taxon>
    </lineage>
</organism>
<dbReference type="GO" id="GO:0016020">
    <property type="term" value="C:membrane"/>
    <property type="evidence" value="ECO:0007669"/>
    <property type="project" value="InterPro"/>
</dbReference>
<comment type="caution">
    <text evidence="1">The sequence shown here is derived from an EMBL/GenBank/DDBJ whole genome shotgun (WGS) entry which is preliminary data.</text>
</comment>
<evidence type="ECO:0000313" key="1">
    <source>
        <dbReference type="EMBL" id="MDX7018753.1"/>
    </source>
</evidence>
<protein>
    <submittedName>
        <fullName evidence="1">Fimbria/pilus outer membrane usher protein</fullName>
    </submittedName>
</protein>